<dbReference type="EMBL" id="CP030850">
    <property type="protein sequence ID" value="AXE19613.1"/>
    <property type="molecule type" value="Genomic_DNA"/>
</dbReference>
<evidence type="ECO:0000256" key="3">
    <source>
        <dbReference type="ARBA" id="ARBA00022692"/>
    </source>
</evidence>
<evidence type="ECO:0000256" key="6">
    <source>
        <dbReference type="SAM" id="Phobius"/>
    </source>
</evidence>
<evidence type="ECO:0000259" key="8">
    <source>
        <dbReference type="Pfam" id="PF12704"/>
    </source>
</evidence>
<protein>
    <submittedName>
        <fullName evidence="9">ABC transporter permease</fullName>
    </submittedName>
</protein>
<dbReference type="Pfam" id="PF02687">
    <property type="entry name" value="FtsX"/>
    <property type="match status" value="2"/>
</dbReference>
<dbReference type="GO" id="GO:0022857">
    <property type="term" value="F:transmembrane transporter activity"/>
    <property type="evidence" value="ECO:0007669"/>
    <property type="project" value="TreeGrafter"/>
</dbReference>
<keyword evidence="2" id="KW-1003">Cell membrane</keyword>
<dbReference type="OrthoDB" id="5933722at2"/>
<evidence type="ECO:0000256" key="2">
    <source>
        <dbReference type="ARBA" id="ARBA00022475"/>
    </source>
</evidence>
<dbReference type="GO" id="GO:0005886">
    <property type="term" value="C:plasma membrane"/>
    <property type="evidence" value="ECO:0007669"/>
    <property type="project" value="UniProtKB-SubCell"/>
</dbReference>
<feature type="transmembrane region" description="Helical" evidence="6">
    <location>
        <begin position="734"/>
        <end position="751"/>
    </location>
</feature>
<feature type="transmembrane region" description="Helical" evidence="6">
    <location>
        <begin position="20"/>
        <end position="41"/>
    </location>
</feature>
<dbReference type="PANTHER" id="PTHR30572:SF18">
    <property type="entry name" value="ABC-TYPE MACROLIDE FAMILY EXPORT SYSTEM PERMEASE COMPONENT 2"/>
    <property type="match status" value="1"/>
</dbReference>
<keyword evidence="10" id="KW-1185">Reference proteome</keyword>
<gene>
    <name evidence="9" type="ORF">DR864_18660</name>
</gene>
<keyword evidence="3 6" id="KW-0812">Transmembrane</keyword>
<name>A0A344TLU2_9BACT</name>
<dbReference type="Proteomes" id="UP000251993">
    <property type="component" value="Chromosome"/>
</dbReference>
<dbReference type="InterPro" id="IPR025857">
    <property type="entry name" value="MacB_PCD"/>
</dbReference>
<feature type="domain" description="ABC3 transporter permease C-terminal" evidence="7">
    <location>
        <begin position="682"/>
        <end position="795"/>
    </location>
</feature>
<feature type="transmembrane region" description="Helical" evidence="6">
    <location>
        <begin position="374"/>
        <end position="395"/>
    </location>
</feature>
<accession>A0A344TLU2</accession>
<feature type="transmembrane region" description="Helical" evidence="6">
    <location>
        <begin position="285"/>
        <end position="305"/>
    </location>
</feature>
<evidence type="ECO:0000256" key="5">
    <source>
        <dbReference type="ARBA" id="ARBA00023136"/>
    </source>
</evidence>
<feature type="transmembrane region" description="Helical" evidence="6">
    <location>
        <begin position="763"/>
        <end position="783"/>
    </location>
</feature>
<feature type="transmembrane region" description="Helical" evidence="6">
    <location>
        <begin position="341"/>
        <end position="362"/>
    </location>
</feature>
<keyword evidence="4 6" id="KW-1133">Transmembrane helix</keyword>
<keyword evidence="5 6" id="KW-0472">Membrane</keyword>
<dbReference type="PROSITE" id="PS51257">
    <property type="entry name" value="PROKAR_LIPOPROTEIN"/>
    <property type="match status" value="1"/>
</dbReference>
<dbReference type="RefSeq" id="WP_114068382.1">
    <property type="nucleotide sequence ID" value="NZ_CP030850.1"/>
</dbReference>
<feature type="domain" description="MacB-like periplasmic core" evidence="8">
    <location>
        <begin position="20"/>
        <end position="240"/>
    </location>
</feature>
<dbReference type="InterPro" id="IPR050250">
    <property type="entry name" value="Macrolide_Exporter_MacB"/>
</dbReference>
<feature type="transmembrane region" description="Helical" evidence="6">
    <location>
        <begin position="679"/>
        <end position="704"/>
    </location>
</feature>
<feature type="transmembrane region" description="Helical" evidence="6">
    <location>
        <begin position="429"/>
        <end position="448"/>
    </location>
</feature>
<evidence type="ECO:0000259" key="7">
    <source>
        <dbReference type="Pfam" id="PF02687"/>
    </source>
</evidence>
<comment type="subcellular location">
    <subcellularLocation>
        <location evidence="1">Cell membrane</location>
        <topology evidence="1">Multi-pass membrane protein</topology>
    </subcellularLocation>
</comment>
<dbReference type="Pfam" id="PF12704">
    <property type="entry name" value="MacB_PCD"/>
    <property type="match status" value="1"/>
</dbReference>
<dbReference type="AlphaFoldDB" id="A0A344TLU2"/>
<evidence type="ECO:0000256" key="4">
    <source>
        <dbReference type="ARBA" id="ARBA00022989"/>
    </source>
</evidence>
<evidence type="ECO:0000313" key="9">
    <source>
        <dbReference type="EMBL" id="AXE19613.1"/>
    </source>
</evidence>
<organism evidence="9 10">
    <name type="scientific">Runella rosea</name>
    <dbReference type="NCBI Taxonomy" id="2259595"/>
    <lineage>
        <taxon>Bacteria</taxon>
        <taxon>Pseudomonadati</taxon>
        <taxon>Bacteroidota</taxon>
        <taxon>Cytophagia</taxon>
        <taxon>Cytophagales</taxon>
        <taxon>Spirosomataceae</taxon>
        <taxon>Runella</taxon>
    </lineage>
</organism>
<dbReference type="KEGG" id="run:DR864_18660"/>
<dbReference type="InterPro" id="IPR003838">
    <property type="entry name" value="ABC3_permease_C"/>
</dbReference>
<feature type="domain" description="ABC3 transporter permease C-terminal" evidence="7">
    <location>
        <begin position="291"/>
        <end position="407"/>
    </location>
</feature>
<dbReference type="PANTHER" id="PTHR30572">
    <property type="entry name" value="MEMBRANE COMPONENT OF TRANSPORTER-RELATED"/>
    <property type="match status" value="1"/>
</dbReference>
<evidence type="ECO:0000313" key="10">
    <source>
        <dbReference type="Proteomes" id="UP000251993"/>
    </source>
</evidence>
<sequence length="802" mass="89070">MIRNYLKTTLRNLWNHKAFTFINVFGLAAGLTACLLIGLYIQHELSFDQFHQNGSRIARVVMHYSIEGTANKTVMTGTKVGPAFRRDFPEVEGFVRVSDPAHSQSTVVVKQGDLLFNEPRFCWADSSFFDFFSFKLLKGNPKTVLNAPNQVVLTASTARKYFGIEEPVGKIIRLEDKVDYLVTGIAEDAPSNSQLQFDFVASFHSLSAAKTETWWNANYVTYLLLRPSTSVAALQSKIAAYMRQQSAETEMTGNNFVTYLLEPLADVHLYSEAQGGMSAAGDITYVYIFLVIALLILVIAATNYMNLTTARATERAKEVGMRKVLGAFRGQLFWQFLSESLVLTLVALALSLAAAAAFLPSFNQLSQRQLSFDVLFQPVGILSLMGIWLLVSFVAGSYPALALSYFQPIKVLKGAFKNTASGLLLRKSLIVLQFIISVFLIVSTLVVNNQMNFIQNKKLGYDKQHIIALPTDGRINKNLKALKNEFTQNPNVKNVALAYETPTFIQWGDGVETVGTSNPVQKMITAFPGDEDLAKTLDIKIIAGSDLTEADMQLLNAEDDSKSDYRFLINETLAKQLGWKSQEAVAKKIKLGGRLGEIKGVFRDFHFASMKQPIGSLGIFPVTWGNVLLVKMTGNNIPQTLSFLENKWKTLAPHRPFSYTFLDEEYRQMYANENRISRVFTVFAGLAILLACLGLFGLVAYTTAQRTKEIGIRKVLGASVLGITALLSKDFLKLVLIAIVIASPIAWYAMNEWLKDFVYRMDIQWWVFGLAGVVAVGIALLTVSAQSIRAALMNPVKSLKSE</sequence>
<evidence type="ECO:0000256" key="1">
    <source>
        <dbReference type="ARBA" id="ARBA00004651"/>
    </source>
</evidence>
<reference evidence="9 10" key="1">
    <citation type="submission" date="2018-07" db="EMBL/GenBank/DDBJ databases">
        <title>Genome sequencing of Runella.</title>
        <authorList>
            <person name="Baek M.-G."/>
            <person name="Yi H."/>
        </authorList>
    </citation>
    <scope>NUCLEOTIDE SEQUENCE [LARGE SCALE GENOMIC DNA]</scope>
    <source>
        <strain evidence="9 10">HYN0085</strain>
    </source>
</reference>
<proteinExistence type="predicted"/>